<dbReference type="Gene3D" id="3.40.50.2020">
    <property type="match status" value="1"/>
</dbReference>
<evidence type="ECO:0000259" key="2">
    <source>
        <dbReference type="Pfam" id="PF00156"/>
    </source>
</evidence>
<gene>
    <name evidence="3" type="ORF">H9736_03310</name>
</gene>
<dbReference type="EMBL" id="DXES01000067">
    <property type="protein sequence ID" value="HIX65257.1"/>
    <property type="molecule type" value="Genomic_DNA"/>
</dbReference>
<dbReference type="AlphaFoldDB" id="A0A9D1WQW1"/>
<evidence type="ECO:0000256" key="1">
    <source>
        <dbReference type="ARBA" id="ARBA00008007"/>
    </source>
</evidence>
<dbReference type="Pfam" id="PF00156">
    <property type="entry name" value="Pribosyltran"/>
    <property type="match status" value="1"/>
</dbReference>
<dbReference type="InterPro" id="IPR029057">
    <property type="entry name" value="PRTase-like"/>
</dbReference>
<dbReference type="Proteomes" id="UP000886800">
    <property type="component" value="Unassembled WGS sequence"/>
</dbReference>
<sequence>MTTADWKEWALSLLFPHHCFLCGKPLPDAGWLCPSCTPPEAAGFCTCGKPPAECICQRMEGCCQAVAPAWVYTQGVERGIHRFKYDGCSYYAPFLGQAVARAVQEQLGEVPFDWVTYVPTSRARLRERGYCQTQLLAWETAARLGLPVKSGILAHTGEGTQQARQRGLRDRQANAEKNFTLAKRPDLTGRRVLLVDDVYTSGSTLFRCAGLLSGLGAQVWAAAVASAVRHKDACQGGGNVVS</sequence>
<dbReference type="PANTHER" id="PTHR47505">
    <property type="entry name" value="DNA UTILIZATION PROTEIN YHGH"/>
    <property type="match status" value="1"/>
</dbReference>
<protein>
    <recommendedName>
        <fullName evidence="2">Phosphoribosyltransferase domain-containing protein</fullName>
    </recommendedName>
</protein>
<evidence type="ECO:0000313" key="4">
    <source>
        <dbReference type="Proteomes" id="UP000886800"/>
    </source>
</evidence>
<dbReference type="CDD" id="cd06223">
    <property type="entry name" value="PRTases_typeI"/>
    <property type="match status" value="1"/>
</dbReference>
<dbReference type="PANTHER" id="PTHR47505:SF1">
    <property type="entry name" value="DNA UTILIZATION PROTEIN YHGH"/>
    <property type="match status" value="1"/>
</dbReference>
<comment type="similarity">
    <text evidence="1">Belongs to the ComF/GntX family.</text>
</comment>
<evidence type="ECO:0000313" key="3">
    <source>
        <dbReference type="EMBL" id="HIX65257.1"/>
    </source>
</evidence>
<comment type="caution">
    <text evidence="3">The sequence shown here is derived from an EMBL/GenBank/DDBJ whole genome shotgun (WGS) entry which is preliminary data.</text>
</comment>
<dbReference type="InterPro" id="IPR000836">
    <property type="entry name" value="PRTase_dom"/>
</dbReference>
<dbReference type="SUPFAM" id="SSF53271">
    <property type="entry name" value="PRTase-like"/>
    <property type="match status" value="1"/>
</dbReference>
<proteinExistence type="inferred from homology"/>
<feature type="domain" description="Phosphoribosyltransferase" evidence="2">
    <location>
        <begin position="172"/>
        <end position="227"/>
    </location>
</feature>
<accession>A0A9D1WQW1</accession>
<organism evidence="3 4">
    <name type="scientific">Candidatus Anaerotruncus excrementipullorum</name>
    <dbReference type="NCBI Taxonomy" id="2838465"/>
    <lineage>
        <taxon>Bacteria</taxon>
        <taxon>Bacillati</taxon>
        <taxon>Bacillota</taxon>
        <taxon>Clostridia</taxon>
        <taxon>Eubacteriales</taxon>
        <taxon>Oscillospiraceae</taxon>
        <taxon>Anaerotruncus</taxon>
    </lineage>
</organism>
<reference evidence="3" key="2">
    <citation type="submission" date="2021-04" db="EMBL/GenBank/DDBJ databases">
        <authorList>
            <person name="Gilroy R."/>
        </authorList>
    </citation>
    <scope>NUCLEOTIDE SEQUENCE</scope>
    <source>
        <strain evidence="3">CHK188-5543</strain>
    </source>
</reference>
<name>A0A9D1WQW1_9FIRM</name>
<reference evidence="3" key="1">
    <citation type="journal article" date="2021" name="PeerJ">
        <title>Extensive microbial diversity within the chicken gut microbiome revealed by metagenomics and culture.</title>
        <authorList>
            <person name="Gilroy R."/>
            <person name="Ravi A."/>
            <person name="Getino M."/>
            <person name="Pursley I."/>
            <person name="Horton D.L."/>
            <person name="Alikhan N.F."/>
            <person name="Baker D."/>
            <person name="Gharbi K."/>
            <person name="Hall N."/>
            <person name="Watson M."/>
            <person name="Adriaenssens E.M."/>
            <person name="Foster-Nyarko E."/>
            <person name="Jarju S."/>
            <person name="Secka A."/>
            <person name="Antonio M."/>
            <person name="Oren A."/>
            <person name="Chaudhuri R.R."/>
            <person name="La Ragione R."/>
            <person name="Hildebrand F."/>
            <person name="Pallen M.J."/>
        </authorList>
    </citation>
    <scope>NUCLEOTIDE SEQUENCE</scope>
    <source>
        <strain evidence="3">CHK188-5543</strain>
    </source>
</reference>
<dbReference type="InterPro" id="IPR051910">
    <property type="entry name" value="ComF/GntX_DNA_util-trans"/>
</dbReference>